<accession>M2N5B9</accession>
<evidence type="ECO:0000256" key="1">
    <source>
        <dbReference type="SAM" id="MobiDB-lite"/>
    </source>
</evidence>
<gene>
    <name evidence="3" type="ORF">BAUCODRAFT_216599</name>
</gene>
<organism evidence="3 4">
    <name type="scientific">Baudoinia panamericana (strain UAMH 10762)</name>
    <name type="common">Angels' share fungus</name>
    <name type="synonym">Baudoinia compniacensis (strain UAMH 10762)</name>
    <dbReference type="NCBI Taxonomy" id="717646"/>
    <lineage>
        <taxon>Eukaryota</taxon>
        <taxon>Fungi</taxon>
        <taxon>Dikarya</taxon>
        <taxon>Ascomycota</taxon>
        <taxon>Pezizomycotina</taxon>
        <taxon>Dothideomycetes</taxon>
        <taxon>Dothideomycetidae</taxon>
        <taxon>Mycosphaerellales</taxon>
        <taxon>Teratosphaeriaceae</taxon>
        <taxon>Baudoinia</taxon>
    </lineage>
</organism>
<dbReference type="OMA" id="HMFISSP"/>
<keyword evidence="2" id="KW-0732">Signal</keyword>
<feature type="chain" id="PRO_5004021861" description="Lytic polysaccharide monooxygenase" evidence="2">
    <location>
        <begin position="22"/>
        <end position="424"/>
    </location>
</feature>
<dbReference type="PANTHER" id="PTHR36182:SF2">
    <property type="entry name" value="LYTIC POLYSACCHARIDE MONOOXYGENASE"/>
    <property type="match status" value="1"/>
</dbReference>
<evidence type="ECO:0000256" key="2">
    <source>
        <dbReference type="SAM" id="SignalP"/>
    </source>
</evidence>
<dbReference type="AlphaFoldDB" id="M2N5B9"/>
<evidence type="ECO:0000313" key="4">
    <source>
        <dbReference type="Proteomes" id="UP000011761"/>
    </source>
</evidence>
<dbReference type="Proteomes" id="UP000011761">
    <property type="component" value="Unassembled WGS sequence"/>
</dbReference>
<dbReference type="STRING" id="717646.M2N5B9"/>
<dbReference type="Gene3D" id="2.70.50.70">
    <property type="match status" value="1"/>
</dbReference>
<dbReference type="GeneID" id="19109787"/>
<dbReference type="PANTHER" id="PTHR36182">
    <property type="entry name" value="PROTEIN, PUTATIVE (AFU_ORTHOLOGUE AFUA_6G10930)-RELATED"/>
    <property type="match status" value="1"/>
</dbReference>
<dbReference type="HOGENOM" id="CLU_032571_1_0_1"/>
<dbReference type="OrthoDB" id="2342176at2759"/>
<dbReference type="eggNOG" id="ENOG502S005">
    <property type="taxonomic scope" value="Eukaryota"/>
</dbReference>
<sequence>MNTMSAFLVTALLGFTATVNAHMFISSPAPIPGSAPKDPLDASGSNFPCHGVALPSSGGLSMPAGSSQVLSWELGNGANTAVHGGGSCQISITYETDPAKVKDPSNWFVIYSIEGGCPSNTHQNLDGQYTGPQGSYSGALSCQDPKANGVDCVNQFNFSIPQGVKNGNAIMSWTWFNSVGNREMYQNCVNINLSGGDGSEMSELPTMFVANLGSVNQCPTTQSVDLLFPNPGKYVTTKKPSGAAASTAITFPMATPSGTGCNNDGGSGSGPAAQSSAAPAAPSSAAYSAPSAAQSASLSQATGAASSVAGNAAVTVTTMATITGQASYAPVASYAASSAAASSAAYSAPASGSGSSTPSGSCRNGALPCSSDGAVVCMGSQWGLCNHGCAVPEPLAPGTSCSNGLITRRSLKHAHRHFAGLRGY</sequence>
<evidence type="ECO:0000313" key="3">
    <source>
        <dbReference type="EMBL" id="EMC93960.1"/>
    </source>
</evidence>
<dbReference type="KEGG" id="bcom:BAUCODRAFT_216599"/>
<evidence type="ECO:0008006" key="5">
    <source>
        <dbReference type="Google" id="ProtNLM"/>
    </source>
</evidence>
<dbReference type="RefSeq" id="XP_007678954.1">
    <property type="nucleotide sequence ID" value="XM_007680764.1"/>
</dbReference>
<proteinExistence type="predicted"/>
<dbReference type="EMBL" id="KB445559">
    <property type="protein sequence ID" value="EMC93960.1"/>
    <property type="molecule type" value="Genomic_DNA"/>
</dbReference>
<keyword evidence="4" id="KW-1185">Reference proteome</keyword>
<name>M2N5B9_BAUPA</name>
<reference evidence="3 4" key="1">
    <citation type="journal article" date="2012" name="PLoS Pathog.">
        <title>Diverse lifestyles and strategies of plant pathogenesis encoded in the genomes of eighteen Dothideomycetes fungi.</title>
        <authorList>
            <person name="Ohm R.A."/>
            <person name="Feau N."/>
            <person name="Henrissat B."/>
            <person name="Schoch C.L."/>
            <person name="Horwitz B.A."/>
            <person name="Barry K.W."/>
            <person name="Condon B.J."/>
            <person name="Copeland A.C."/>
            <person name="Dhillon B."/>
            <person name="Glaser F."/>
            <person name="Hesse C.N."/>
            <person name="Kosti I."/>
            <person name="LaButti K."/>
            <person name="Lindquist E.A."/>
            <person name="Lucas S."/>
            <person name="Salamov A.A."/>
            <person name="Bradshaw R.E."/>
            <person name="Ciuffetti L."/>
            <person name="Hamelin R.C."/>
            <person name="Kema G.H.J."/>
            <person name="Lawrence C."/>
            <person name="Scott J.A."/>
            <person name="Spatafora J.W."/>
            <person name="Turgeon B.G."/>
            <person name="de Wit P.J.G.M."/>
            <person name="Zhong S."/>
            <person name="Goodwin S.B."/>
            <person name="Grigoriev I.V."/>
        </authorList>
    </citation>
    <scope>NUCLEOTIDE SEQUENCE [LARGE SCALE GENOMIC DNA]</scope>
    <source>
        <strain evidence="3 4">UAMH 10762</strain>
    </source>
</reference>
<feature type="region of interest" description="Disordered" evidence="1">
    <location>
        <begin position="259"/>
        <end position="278"/>
    </location>
</feature>
<protein>
    <recommendedName>
        <fullName evidence="5">Lytic polysaccharide monooxygenase</fullName>
    </recommendedName>
</protein>
<feature type="signal peptide" evidence="2">
    <location>
        <begin position="1"/>
        <end position="21"/>
    </location>
</feature>